<dbReference type="InterPro" id="IPR050703">
    <property type="entry name" value="Flavin_MAO"/>
</dbReference>
<keyword evidence="4" id="KW-1185">Reference proteome</keyword>
<dbReference type="PANTHER" id="PTHR43563">
    <property type="entry name" value="AMINE OXIDASE"/>
    <property type="match status" value="1"/>
</dbReference>
<dbReference type="SUPFAM" id="SSF51905">
    <property type="entry name" value="FAD/NAD(P)-binding domain"/>
    <property type="match status" value="1"/>
</dbReference>
<dbReference type="KEGG" id="oai:OLEAN_C22910"/>
<sequence>MNFSEHLIIGGGISGCVMANQLAKRKLDFKLIEAQATLGGRIKSTEQGLDLGPTWFWPHQRSVKTLLAELNIDSFAQYTQGDYVYQAGPNSPTQRERNQETVLSHRVVGGMGAVITALQNTLPQERILLNSPVKSMTKLDNLWQVQLNNGDTLSCANLWLAMPPRKIAPLLLAADHCVLSDALIAHLQVQQTWMSAQAKFVAVYKTAFWRDAGLSGQGFSRVGPMVEINDASGADGSSDTKGSPAALFGFIGVPAINRQSLDEQTMINACVAQLGQLFGEAALSPISTHYVDWASNTFIASAADINEPSQHAHFNQEKFETELRGLSLGLIGSEFSQTEPGYIAGAIDHVDSQTSELSCIFKQ</sequence>
<feature type="domain" description="Amine oxidase" evidence="2">
    <location>
        <begin position="97"/>
        <end position="347"/>
    </location>
</feature>
<dbReference type="HOGENOM" id="CLU_004498_0_2_6"/>
<comment type="similarity">
    <text evidence="1">Belongs to the flavin monoamine oxidase family.</text>
</comment>
<proteinExistence type="inferred from homology"/>
<organism evidence="3 4">
    <name type="scientific">Oleispira antarctica RB-8</name>
    <dbReference type="NCBI Taxonomy" id="698738"/>
    <lineage>
        <taxon>Bacteria</taxon>
        <taxon>Pseudomonadati</taxon>
        <taxon>Pseudomonadota</taxon>
        <taxon>Gammaproteobacteria</taxon>
        <taxon>Oceanospirillales</taxon>
        <taxon>Oceanospirillaceae</taxon>
        <taxon>Oleispira</taxon>
    </lineage>
</organism>
<dbReference type="InterPro" id="IPR002937">
    <property type="entry name" value="Amino_oxidase"/>
</dbReference>
<name>R4YNG1_OLEAN</name>
<dbReference type="Proteomes" id="UP000032749">
    <property type="component" value="Chromosome"/>
</dbReference>
<gene>
    <name evidence="3" type="ORF">OLEAN_C22910</name>
</gene>
<evidence type="ECO:0000259" key="2">
    <source>
        <dbReference type="Pfam" id="PF01593"/>
    </source>
</evidence>
<protein>
    <submittedName>
        <fullName evidence="3">Putative monoamine oxidase</fullName>
    </submittedName>
</protein>
<evidence type="ECO:0000256" key="1">
    <source>
        <dbReference type="ARBA" id="ARBA00005995"/>
    </source>
</evidence>
<dbReference type="PANTHER" id="PTHR43563:SF1">
    <property type="entry name" value="AMINE OXIDASE [FLAVIN-CONTAINING] B"/>
    <property type="match status" value="1"/>
</dbReference>
<dbReference type="AlphaFoldDB" id="R4YNG1"/>
<evidence type="ECO:0000313" key="3">
    <source>
        <dbReference type="EMBL" id="CCK76467.1"/>
    </source>
</evidence>
<dbReference type="Gene3D" id="3.50.50.60">
    <property type="entry name" value="FAD/NAD(P)-binding domain"/>
    <property type="match status" value="2"/>
</dbReference>
<dbReference type="EMBL" id="FO203512">
    <property type="protein sequence ID" value="CCK76467.1"/>
    <property type="molecule type" value="Genomic_DNA"/>
</dbReference>
<dbReference type="OrthoDB" id="337830at2"/>
<dbReference type="SUPFAM" id="SSF54373">
    <property type="entry name" value="FAD-linked reductases, C-terminal domain"/>
    <property type="match status" value="1"/>
</dbReference>
<dbReference type="Pfam" id="PF01593">
    <property type="entry name" value="Amino_oxidase"/>
    <property type="match status" value="1"/>
</dbReference>
<dbReference type="STRING" id="698738.OLEAN_C22910"/>
<evidence type="ECO:0000313" key="4">
    <source>
        <dbReference type="Proteomes" id="UP000032749"/>
    </source>
</evidence>
<dbReference type="GO" id="GO:0016491">
    <property type="term" value="F:oxidoreductase activity"/>
    <property type="evidence" value="ECO:0007669"/>
    <property type="project" value="InterPro"/>
</dbReference>
<dbReference type="InterPro" id="IPR036188">
    <property type="entry name" value="FAD/NAD-bd_sf"/>
</dbReference>
<accession>R4YNG1</accession>
<dbReference type="Pfam" id="PF13450">
    <property type="entry name" value="NAD_binding_8"/>
    <property type="match status" value="1"/>
</dbReference>
<reference evidence="3 4" key="1">
    <citation type="journal article" date="2013" name="Nat. Commun.">
        <title>Genome sequence and functional genomic analysis of the oil-degrading bacterium Oleispira antarctica.</title>
        <authorList>
            <person name="Kube M."/>
            <person name="Chernikova T.N."/>
            <person name="Al-Ramahi Y."/>
            <person name="Beloqui A."/>
            <person name="Lopez-Cortez N."/>
            <person name="Guazzaroni M.E."/>
            <person name="Heipieper H.J."/>
            <person name="Klages S."/>
            <person name="Kotsyurbenko O.R."/>
            <person name="Langer I."/>
            <person name="Nechitaylo T.Y."/>
            <person name="Lunsdorf H."/>
            <person name="Fernandez M."/>
            <person name="Juarez S."/>
            <person name="Ciordia S."/>
            <person name="Singer A."/>
            <person name="Kagan O."/>
            <person name="Egorova O."/>
            <person name="Petit P.A."/>
            <person name="Stogios P."/>
            <person name="Kim Y."/>
            <person name="Tchigvintsev A."/>
            <person name="Flick R."/>
            <person name="Denaro R."/>
            <person name="Genovese M."/>
            <person name="Albar J.P."/>
            <person name="Reva O.N."/>
            <person name="Martinez-Gomariz M."/>
            <person name="Tran H."/>
            <person name="Ferrer M."/>
            <person name="Savchenko A."/>
            <person name="Yakunin A.F."/>
            <person name="Yakimov M.M."/>
            <person name="Golyshina O.V."/>
            <person name="Reinhardt R."/>
            <person name="Golyshin P.N."/>
        </authorList>
    </citation>
    <scope>NUCLEOTIDE SEQUENCE [LARGE SCALE GENOMIC DNA]</scope>
</reference>